<dbReference type="InterPro" id="IPR051213">
    <property type="entry name" value="START_lipid_transfer"/>
</dbReference>
<dbReference type="Gene3D" id="3.30.530.20">
    <property type="match status" value="1"/>
</dbReference>
<dbReference type="GO" id="GO:0008289">
    <property type="term" value="F:lipid binding"/>
    <property type="evidence" value="ECO:0007669"/>
    <property type="project" value="InterPro"/>
</dbReference>
<name>A0A9W7DS14_9STRA</name>
<dbReference type="Gene3D" id="2.30.29.30">
    <property type="entry name" value="Pleckstrin-homology domain (PH domain)/Phosphotyrosine-binding domain (PTB)"/>
    <property type="match status" value="1"/>
</dbReference>
<feature type="compositionally biased region" description="Polar residues" evidence="3">
    <location>
        <begin position="158"/>
        <end position="169"/>
    </location>
</feature>
<dbReference type="InterPro" id="IPR023393">
    <property type="entry name" value="START-like_dom_sf"/>
</dbReference>
<feature type="region of interest" description="Disordered" evidence="3">
    <location>
        <begin position="113"/>
        <end position="175"/>
    </location>
</feature>
<dbReference type="InterPro" id="IPR023213">
    <property type="entry name" value="CAT-like_dom_sf"/>
</dbReference>
<evidence type="ECO:0000256" key="1">
    <source>
        <dbReference type="ARBA" id="ARBA00004240"/>
    </source>
</evidence>
<dbReference type="PANTHER" id="PTHR19308">
    <property type="entry name" value="PHOSPHATIDYLCHOLINE TRANSFER PROTEIN"/>
    <property type="match status" value="1"/>
</dbReference>
<dbReference type="InterPro" id="IPR011993">
    <property type="entry name" value="PH-like_dom_sf"/>
</dbReference>
<dbReference type="SUPFAM" id="SSF55961">
    <property type="entry name" value="Bet v1-like"/>
    <property type="match status" value="1"/>
</dbReference>
<feature type="domain" description="PH" evidence="4">
    <location>
        <begin position="12"/>
        <end position="112"/>
    </location>
</feature>
<evidence type="ECO:0000256" key="3">
    <source>
        <dbReference type="SAM" id="MobiDB-lite"/>
    </source>
</evidence>
<keyword evidence="2" id="KW-0256">Endoplasmic reticulum</keyword>
<accession>A0A9W7DS14</accession>
<sequence>MDPSSSPPPPSSPPFHGTLYKKRDHFSTYRPRLFVLDDTLLHYYYAANDPSPAKSIYLHGTTIKDEGERMVEGRNMRGIQVSHRATSKVYNLAAEDTEEAEMWLEKLQKASLKNGGLPSTTPPLDEETSFNSGNSQPLPPTPMSRSPTPSFPPDVAAGSTNPAPDNAPSTPLPPRYQDVPSPYPALLEESFKDIASLTSTPLPAAEGQTTGPWKFLFSKKGVLAATKSGPNVTVRGDSTMPYPPLAVLNTVINVYKKSLYDNQFDVGKRLVTYNHHTFVDYLRFKAVWPTSTRDLCNIVTWKASGGKITLVAKAFKDPSICPLVKGNVRAEALTAGWVISEVKMPDGSRGSAVNIVVCSDLKGSLPSNIKSLVTAQQAMFPVIIGRWMRDNENTEDRRFDVRVDERNVIEGVIKKLPKDLRAKSSSDEGSIAVTHIALKALALTLREMPTFNGRRVNLPLIGVSGWYPNAGIDVSTTAGRPENGVRGIVKLRDADGMGVAEISREITKRATRGDGGGWGGDAAVPGFLKRPMEVLSEQLDLPVKGLGLEGRKFGSALVITSPNNDGSEVDISVSPMNKSRASGSGPNVILVVGGVQILPSFSKEPRSAIARPVLSISVTFDVEVANVMTCRMFAEKLQNRMRNPELLDVD</sequence>
<reference evidence="5" key="1">
    <citation type="submission" date="2022-07" db="EMBL/GenBank/DDBJ databases">
        <title>Genome analysis of Parmales, a sister group of diatoms, reveals the evolutionary specialization of diatoms from phago-mixotrophs to photoautotrophs.</title>
        <authorList>
            <person name="Ban H."/>
            <person name="Sato S."/>
            <person name="Yoshikawa S."/>
            <person name="Kazumasa Y."/>
            <person name="Nakamura Y."/>
            <person name="Ichinomiya M."/>
            <person name="Saitoh K."/>
            <person name="Sato N."/>
            <person name="Blanc-Mathieu R."/>
            <person name="Endo H."/>
            <person name="Kuwata A."/>
            <person name="Ogata H."/>
        </authorList>
    </citation>
    <scope>NUCLEOTIDE SEQUENCE</scope>
</reference>
<dbReference type="EMBL" id="BRXZ01004604">
    <property type="protein sequence ID" value="GMH52175.1"/>
    <property type="molecule type" value="Genomic_DNA"/>
</dbReference>
<proteinExistence type="predicted"/>
<dbReference type="SUPFAM" id="SSF52777">
    <property type="entry name" value="CoA-dependent acyltransferases"/>
    <property type="match status" value="1"/>
</dbReference>
<dbReference type="GO" id="GO:0005783">
    <property type="term" value="C:endoplasmic reticulum"/>
    <property type="evidence" value="ECO:0007669"/>
    <property type="project" value="UniProtKB-SubCell"/>
</dbReference>
<dbReference type="InterPro" id="IPR002913">
    <property type="entry name" value="START_lipid-bd_dom"/>
</dbReference>
<dbReference type="Proteomes" id="UP001165082">
    <property type="component" value="Unassembled WGS sequence"/>
</dbReference>
<dbReference type="SUPFAM" id="SSF50729">
    <property type="entry name" value="PH domain-like"/>
    <property type="match status" value="1"/>
</dbReference>
<evidence type="ECO:0000313" key="5">
    <source>
        <dbReference type="EMBL" id="GMH52175.1"/>
    </source>
</evidence>
<comment type="subcellular location">
    <subcellularLocation>
        <location evidence="1">Endoplasmic reticulum</location>
    </subcellularLocation>
</comment>
<organism evidence="5 6">
    <name type="scientific">Triparma retinervis</name>
    <dbReference type="NCBI Taxonomy" id="2557542"/>
    <lineage>
        <taxon>Eukaryota</taxon>
        <taxon>Sar</taxon>
        <taxon>Stramenopiles</taxon>
        <taxon>Ochrophyta</taxon>
        <taxon>Bolidophyceae</taxon>
        <taxon>Parmales</taxon>
        <taxon>Triparmaceae</taxon>
        <taxon>Triparma</taxon>
    </lineage>
</organism>
<evidence type="ECO:0000313" key="6">
    <source>
        <dbReference type="Proteomes" id="UP001165082"/>
    </source>
</evidence>
<dbReference type="AlphaFoldDB" id="A0A9W7DS14"/>
<evidence type="ECO:0000256" key="2">
    <source>
        <dbReference type="ARBA" id="ARBA00022824"/>
    </source>
</evidence>
<comment type="caution">
    <text evidence="5">The sequence shown here is derived from an EMBL/GenBank/DDBJ whole genome shotgun (WGS) entry which is preliminary data.</text>
</comment>
<dbReference type="OrthoDB" id="196858at2759"/>
<protein>
    <recommendedName>
        <fullName evidence="4">PH domain-containing protein</fullName>
    </recommendedName>
</protein>
<dbReference type="SMART" id="SM00233">
    <property type="entry name" value="PH"/>
    <property type="match status" value="1"/>
</dbReference>
<dbReference type="CDD" id="cd00177">
    <property type="entry name" value="START"/>
    <property type="match status" value="1"/>
</dbReference>
<dbReference type="Pfam" id="PF00169">
    <property type="entry name" value="PH"/>
    <property type="match status" value="1"/>
</dbReference>
<gene>
    <name evidence="5" type="ORF">TrRE_jg12985</name>
</gene>
<dbReference type="InterPro" id="IPR001849">
    <property type="entry name" value="PH_domain"/>
</dbReference>
<keyword evidence="6" id="KW-1185">Reference proteome</keyword>
<dbReference type="PROSITE" id="PS50003">
    <property type="entry name" value="PH_DOMAIN"/>
    <property type="match status" value="1"/>
</dbReference>
<evidence type="ECO:0000259" key="4">
    <source>
        <dbReference type="PROSITE" id="PS50003"/>
    </source>
</evidence>
<dbReference type="PANTHER" id="PTHR19308:SF14">
    <property type="entry name" value="START DOMAIN-CONTAINING PROTEIN"/>
    <property type="match status" value="1"/>
</dbReference>
<dbReference type="Gene3D" id="3.30.559.10">
    <property type="entry name" value="Chloramphenicol acetyltransferase-like domain"/>
    <property type="match status" value="1"/>
</dbReference>
<dbReference type="Pfam" id="PF01852">
    <property type="entry name" value="START"/>
    <property type="match status" value="1"/>
</dbReference>